<dbReference type="RefSeq" id="WP_342756747.1">
    <property type="nucleotide sequence ID" value="NZ_CP146256.1"/>
</dbReference>
<keyword evidence="2" id="KW-1185">Reference proteome</keyword>
<gene>
    <name evidence="1" type="ORF">V6984_16750</name>
</gene>
<name>A0ABZ3EUC9_9FIRM</name>
<proteinExistence type="predicted"/>
<reference evidence="1 2" key="1">
    <citation type="submission" date="2024-02" db="EMBL/GenBank/DDBJ databases">
        <title>Bacterial strain from lacustrine sediment.</title>
        <authorList>
            <person name="Petit C."/>
            <person name="Fadhlaoui K."/>
        </authorList>
    </citation>
    <scope>NUCLEOTIDE SEQUENCE [LARGE SCALE GENOMIC DNA]</scope>
    <source>
        <strain evidence="1 2">IPX-CK</strain>
    </source>
</reference>
<accession>A0ABZ3EUC9</accession>
<evidence type="ECO:0000313" key="2">
    <source>
        <dbReference type="Proteomes" id="UP001451571"/>
    </source>
</evidence>
<sequence>MSVKVCVFKKETNEVVACIPIENGGKGIMHKDFDFKIYGDTEPYFNAIDGKVFLKENTFGIKL</sequence>
<dbReference type="EMBL" id="CP146256">
    <property type="protein sequence ID" value="XAH73140.1"/>
    <property type="molecule type" value="Genomic_DNA"/>
</dbReference>
<evidence type="ECO:0000313" key="1">
    <source>
        <dbReference type="EMBL" id="XAH73140.1"/>
    </source>
</evidence>
<organism evidence="1 2">
    <name type="scientific">Kineothrix sedimenti</name>
    <dbReference type="NCBI Taxonomy" id="3123317"/>
    <lineage>
        <taxon>Bacteria</taxon>
        <taxon>Bacillati</taxon>
        <taxon>Bacillota</taxon>
        <taxon>Clostridia</taxon>
        <taxon>Lachnospirales</taxon>
        <taxon>Lachnospiraceae</taxon>
        <taxon>Kineothrix</taxon>
    </lineage>
</organism>
<protein>
    <submittedName>
        <fullName evidence="1">Uncharacterized protein</fullName>
    </submittedName>
</protein>
<dbReference type="Proteomes" id="UP001451571">
    <property type="component" value="Chromosome"/>
</dbReference>